<name>A0ABV7ZB72_9DEIO</name>
<feature type="signal peptide" evidence="8">
    <location>
        <begin position="1"/>
        <end position="27"/>
    </location>
</feature>
<evidence type="ECO:0000313" key="9">
    <source>
        <dbReference type="EMBL" id="MFC3834230.1"/>
    </source>
</evidence>
<evidence type="ECO:0000256" key="6">
    <source>
        <dbReference type="ARBA" id="ARBA00023136"/>
    </source>
</evidence>
<dbReference type="SUPFAM" id="SSF56954">
    <property type="entry name" value="Outer membrane efflux proteins (OEP)"/>
    <property type="match status" value="1"/>
</dbReference>
<comment type="subcellular location">
    <subcellularLocation>
        <location evidence="1">Cell outer membrane</location>
    </subcellularLocation>
</comment>
<dbReference type="Proteomes" id="UP001595803">
    <property type="component" value="Unassembled WGS sequence"/>
</dbReference>
<evidence type="ECO:0000313" key="10">
    <source>
        <dbReference type="Proteomes" id="UP001595803"/>
    </source>
</evidence>
<keyword evidence="7" id="KW-0998">Cell outer membrane</keyword>
<comment type="caution">
    <text evidence="9">The sequence shown here is derived from an EMBL/GenBank/DDBJ whole genome shotgun (WGS) entry which is preliminary data.</text>
</comment>
<evidence type="ECO:0000256" key="8">
    <source>
        <dbReference type="SAM" id="SignalP"/>
    </source>
</evidence>
<keyword evidence="4" id="KW-1134">Transmembrane beta strand</keyword>
<evidence type="ECO:0000256" key="3">
    <source>
        <dbReference type="ARBA" id="ARBA00022448"/>
    </source>
</evidence>
<dbReference type="InterPro" id="IPR051906">
    <property type="entry name" value="TolC-like"/>
</dbReference>
<dbReference type="PANTHER" id="PTHR30026">
    <property type="entry name" value="OUTER MEMBRANE PROTEIN TOLC"/>
    <property type="match status" value="1"/>
</dbReference>
<evidence type="ECO:0000256" key="4">
    <source>
        <dbReference type="ARBA" id="ARBA00022452"/>
    </source>
</evidence>
<dbReference type="Pfam" id="PF02321">
    <property type="entry name" value="OEP"/>
    <property type="match status" value="2"/>
</dbReference>
<keyword evidence="5" id="KW-0812">Transmembrane</keyword>
<keyword evidence="3" id="KW-0813">Transport</keyword>
<keyword evidence="8" id="KW-0732">Signal</keyword>
<reference evidence="10" key="1">
    <citation type="journal article" date="2019" name="Int. J. Syst. Evol. Microbiol.">
        <title>The Global Catalogue of Microorganisms (GCM) 10K type strain sequencing project: providing services to taxonomists for standard genome sequencing and annotation.</title>
        <authorList>
            <consortium name="The Broad Institute Genomics Platform"/>
            <consortium name="The Broad Institute Genome Sequencing Center for Infectious Disease"/>
            <person name="Wu L."/>
            <person name="Ma J."/>
        </authorList>
    </citation>
    <scope>NUCLEOTIDE SEQUENCE [LARGE SCALE GENOMIC DNA]</scope>
    <source>
        <strain evidence="10">CCTCC AB 2017081</strain>
    </source>
</reference>
<gene>
    <name evidence="9" type="ORF">ACFOSB_15365</name>
</gene>
<keyword evidence="10" id="KW-1185">Reference proteome</keyword>
<accession>A0ABV7ZB72</accession>
<dbReference type="InterPro" id="IPR003423">
    <property type="entry name" value="OMP_efflux"/>
</dbReference>
<dbReference type="PANTHER" id="PTHR30026:SF20">
    <property type="entry name" value="OUTER MEMBRANE PROTEIN TOLC"/>
    <property type="match status" value="1"/>
</dbReference>
<proteinExistence type="inferred from homology"/>
<dbReference type="RefSeq" id="WP_380102700.1">
    <property type="nucleotide sequence ID" value="NZ_JBHRZG010000022.1"/>
</dbReference>
<evidence type="ECO:0000256" key="1">
    <source>
        <dbReference type="ARBA" id="ARBA00004442"/>
    </source>
</evidence>
<keyword evidence="6" id="KW-0472">Membrane</keyword>
<dbReference type="EMBL" id="JBHRZG010000022">
    <property type="protein sequence ID" value="MFC3834230.1"/>
    <property type="molecule type" value="Genomic_DNA"/>
</dbReference>
<feature type="chain" id="PRO_5047028010" evidence="8">
    <location>
        <begin position="28"/>
        <end position="476"/>
    </location>
</feature>
<sequence length="476" mass="47829">MLHTNVHRARALLTVGALLGAGAAAQTAPPPAVPVAAPAPAAEALPALLGALRSAPDWRSADLTYRAAQLTLDSARTRAGLSVQAGATGSLTRLPWDTGEWNGAATVTVSAGLSVLPWSAALEVVRSARRGLDSAAITLRSSRASLTVSLLQAYAAARRAAAQQELAAAQVAVATRQLAVASDRRAQGLLPPEGLLTAQAALESAQAAQGQATRAAAQAARSVTRLLGRAVTLPATAAGYAALPAAPAVAPLDELIARALLGRPEVARARAALTDAQAGVQAAQLDARLPDVSASAVYGQLSDAQGNPGKTVSGSLSLKTGVLGVQASVPLRDTSAIPSGLSLSLSATLPLLGNPAGTVLRQAQLGQAQAQLALDSAVQAVDLDVRSRYDALLDEQASLTAARTTDAQARAARDSVRARVDAGLATTLDLQQADLGAAQAAQALVAQQDAVALAALTLSLATTDLDPQLLTSGGTP</sequence>
<evidence type="ECO:0000256" key="5">
    <source>
        <dbReference type="ARBA" id="ARBA00022692"/>
    </source>
</evidence>
<protein>
    <submittedName>
        <fullName evidence="9">TolC family protein</fullName>
    </submittedName>
</protein>
<evidence type="ECO:0000256" key="7">
    <source>
        <dbReference type="ARBA" id="ARBA00023237"/>
    </source>
</evidence>
<dbReference type="Gene3D" id="1.20.1600.10">
    <property type="entry name" value="Outer membrane efflux proteins (OEP)"/>
    <property type="match status" value="2"/>
</dbReference>
<organism evidence="9 10">
    <name type="scientific">Deinococcus rufus</name>
    <dbReference type="NCBI Taxonomy" id="2136097"/>
    <lineage>
        <taxon>Bacteria</taxon>
        <taxon>Thermotogati</taxon>
        <taxon>Deinococcota</taxon>
        <taxon>Deinococci</taxon>
        <taxon>Deinococcales</taxon>
        <taxon>Deinococcaceae</taxon>
        <taxon>Deinococcus</taxon>
    </lineage>
</organism>
<evidence type="ECO:0000256" key="2">
    <source>
        <dbReference type="ARBA" id="ARBA00007613"/>
    </source>
</evidence>
<comment type="similarity">
    <text evidence="2">Belongs to the outer membrane factor (OMF) (TC 1.B.17) family.</text>
</comment>